<gene>
    <name evidence="11" type="ORF">GCM10009114_01740</name>
</gene>
<feature type="transmembrane region" description="Helical" evidence="10">
    <location>
        <begin position="418"/>
        <end position="437"/>
    </location>
</feature>
<keyword evidence="3" id="KW-0050">Antiport</keyword>
<comment type="caution">
    <text evidence="11">The sequence shown here is derived from an EMBL/GenBank/DDBJ whole genome shotgun (WGS) entry which is preliminary data.</text>
</comment>
<evidence type="ECO:0000256" key="9">
    <source>
        <dbReference type="ARBA" id="ARBA00031636"/>
    </source>
</evidence>
<organism evidence="11 12">
    <name type="scientific">Aliiglaciecola litoralis</name>
    <dbReference type="NCBI Taxonomy" id="582857"/>
    <lineage>
        <taxon>Bacteria</taxon>
        <taxon>Pseudomonadati</taxon>
        <taxon>Pseudomonadota</taxon>
        <taxon>Gammaproteobacteria</taxon>
        <taxon>Alteromonadales</taxon>
        <taxon>Alteromonadaceae</taxon>
        <taxon>Aliiglaciecola</taxon>
    </lineage>
</organism>
<feature type="transmembrane region" description="Helical" evidence="10">
    <location>
        <begin position="130"/>
        <end position="148"/>
    </location>
</feature>
<keyword evidence="4" id="KW-1003">Cell membrane</keyword>
<dbReference type="InterPro" id="IPR002528">
    <property type="entry name" value="MATE_fam"/>
</dbReference>
<dbReference type="RefSeq" id="WP_343855683.1">
    <property type="nucleotide sequence ID" value="NZ_BAAAFD010000001.1"/>
</dbReference>
<dbReference type="InterPro" id="IPR050222">
    <property type="entry name" value="MATE_MdtK"/>
</dbReference>
<name>A0ABN1LC04_9ALTE</name>
<reference evidence="11 12" key="1">
    <citation type="journal article" date="2019" name="Int. J. Syst. Evol. Microbiol.">
        <title>The Global Catalogue of Microorganisms (GCM) 10K type strain sequencing project: providing services to taxonomists for standard genome sequencing and annotation.</title>
        <authorList>
            <consortium name="The Broad Institute Genomics Platform"/>
            <consortium name="The Broad Institute Genome Sequencing Center for Infectious Disease"/>
            <person name="Wu L."/>
            <person name="Ma J."/>
        </authorList>
    </citation>
    <scope>NUCLEOTIDE SEQUENCE [LARGE SCALE GENOMIC DNA]</scope>
    <source>
        <strain evidence="11 12">JCM 15896</strain>
    </source>
</reference>
<dbReference type="Proteomes" id="UP001500359">
    <property type="component" value="Unassembled WGS sequence"/>
</dbReference>
<evidence type="ECO:0000256" key="4">
    <source>
        <dbReference type="ARBA" id="ARBA00022475"/>
    </source>
</evidence>
<evidence type="ECO:0000256" key="6">
    <source>
        <dbReference type="ARBA" id="ARBA00022989"/>
    </source>
</evidence>
<evidence type="ECO:0000256" key="10">
    <source>
        <dbReference type="SAM" id="Phobius"/>
    </source>
</evidence>
<keyword evidence="7" id="KW-0406">Ion transport</keyword>
<dbReference type="Pfam" id="PF01554">
    <property type="entry name" value="MatE"/>
    <property type="match status" value="2"/>
</dbReference>
<keyword evidence="2" id="KW-0813">Transport</keyword>
<protein>
    <recommendedName>
        <fullName evidence="9">Multidrug-efflux transporter</fullName>
    </recommendedName>
</protein>
<proteinExistence type="predicted"/>
<evidence type="ECO:0000256" key="1">
    <source>
        <dbReference type="ARBA" id="ARBA00004429"/>
    </source>
</evidence>
<keyword evidence="5 10" id="KW-0812">Transmembrane</keyword>
<evidence type="ECO:0000256" key="2">
    <source>
        <dbReference type="ARBA" id="ARBA00022448"/>
    </source>
</evidence>
<feature type="transmembrane region" description="Helical" evidence="10">
    <location>
        <begin position="355"/>
        <end position="372"/>
    </location>
</feature>
<keyword evidence="6 10" id="KW-1133">Transmembrane helix</keyword>
<feature type="transmembrane region" description="Helical" evidence="10">
    <location>
        <begin position="242"/>
        <end position="263"/>
    </location>
</feature>
<feature type="transmembrane region" description="Helical" evidence="10">
    <location>
        <begin position="88"/>
        <end position="110"/>
    </location>
</feature>
<dbReference type="PIRSF" id="PIRSF006603">
    <property type="entry name" value="DinF"/>
    <property type="match status" value="1"/>
</dbReference>
<comment type="subcellular location">
    <subcellularLocation>
        <location evidence="1">Cell inner membrane</location>
        <topology evidence="1">Multi-pass membrane protein</topology>
    </subcellularLocation>
</comment>
<feature type="transmembrane region" description="Helical" evidence="10">
    <location>
        <begin position="53"/>
        <end position="76"/>
    </location>
</feature>
<feature type="transmembrane region" description="Helical" evidence="10">
    <location>
        <begin position="199"/>
        <end position="221"/>
    </location>
</feature>
<feature type="transmembrane region" description="Helical" evidence="10">
    <location>
        <begin position="21"/>
        <end position="41"/>
    </location>
</feature>
<feature type="transmembrane region" description="Helical" evidence="10">
    <location>
        <begin position="160"/>
        <end position="179"/>
    </location>
</feature>
<dbReference type="InterPro" id="IPR048279">
    <property type="entry name" value="MdtK-like"/>
</dbReference>
<accession>A0ABN1LC04</accession>
<keyword evidence="8 10" id="KW-0472">Membrane</keyword>
<feature type="transmembrane region" description="Helical" evidence="10">
    <location>
        <begin position="392"/>
        <end position="412"/>
    </location>
</feature>
<evidence type="ECO:0000313" key="12">
    <source>
        <dbReference type="Proteomes" id="UP001500359"/>
    </source>
</evidence>
<keyword evidence="12" id="KW-1185">Reference proteome</keyword>
<dbReference type="CDD" id="cd13134">
    <property type="entry name" value="MATE_like_8"/>
    <property type="match status" value="1"/>
</dbReference>
<feature type="transmembrane region" description="Helical" evidence="10">
    <location>
        <begin position="313"/>
        <end position="335"/>
    </location>
</feature>
<evidence type="ECO:0000313" key="11">
    <source>
        <dbReference type="EMBL" id="GAA0852268.1"/>
    </source>
</evidence>
<dbReference type="PANTHER" id="PTHR43298:SF2">
    <property type="entry name" value="FMN_FAD EXPORTER YEEO-RELATED"/>
    <property type="match status" value="1"/>
</dbReference>
<evidence type="ECO:0000256" key="3">
    <source>
        <dbReference type="ARBA" id="ARBA00022449"/>
    </source>
</evidence>
<dbReference type="PANTHER" id="PTHR43298">
    <property type="entry name" value="MULTIDRUG RESISTANCE PROTEIN NORM-RELATED"/>
    <property type="match status" value="1"/>
</dbReference>
<sequence>MLINETSTFKQSVKLAWPISLQSILVTMLGMSDIMMVGHLGDSAVASVGLGNRIQFVVLIILSGLASGVGVLAAQYYGANKSSRISAVVIKTLIMGGIALIPVCILTFMFGHHIVGLGTTDAEIIDLATQYLWITMPSLLFVTIVMIFENAMRGLGQVKLPMLLSSIAIGINIFLNYWLINGGLGIQALGVEGAAWATFIARVFHAMMIIGCLYTVHHVIFPRNIVRSELFNLDQWRHLVRLVWPMMVSFGVWSLGTFVYQLIFGRIGTQELAVMSLMAPLEGLLVSFFFGFASACSIMVGQRLGQDDFKSAWLVARNFAISAPIVTFVLALLMLGLESLVFKPYDQLNAETLSIAHDIFLLIVFGTCIKVFNMTASMGILRAGGDNKYCMLIDISGMWVLGIPLTFAAAFYFSLPVYWVVLATYSEEITKAILFFYRMRTKHWLNNLTDKAPTKQLSA</sequence>
<evidence type="ECO:0000256" key="8">
    <source>
        <dbReference type="ARBA" id="ARBA00023136"/>
    </source>
</evidence>
<dbReference type="EMBL" id="BAAAFD010000001">
    <property type="protein sequence ID" value="GAA0852268.1"/>
    <property type="molecule type" value="Genomic_DNA"/>
</dbReference>
<dbReference type="NCBIfam" id="TIGR00797">
    <property type="entry name" value="matE"/>
    <property type="match status" value="1"/>
</dbReference>
<evidence type="ECO:0000256" key="5">
    <source>
        <dbReference type="ARBA" id="ARBA00022692"/>
    </source>
</evidence>
<evidence type="ECO:0000256" key="7">
    <source>
        <dbReference type="ARBA" id="ARBA00023065"/>
    </source>
</evidence>
<feature type="transmembrane region" description="Helical" evidence="10">
    <location>
        <begin position="283"/>
        <end position="301"/>
    </location>
</feature>